<dbReference type="InParanoid" id="A0A0V0ZAG1"/>
<protein>
    <submittedName>
        <fullName evidence="1">Uncharacterized protein</fullName>
    </submittedName>
</protein>
<dbReference type="Proteomes" id="UP000054776">
    <property type="component" value="Unassembled WGS sequence"/>
</dbReference>
<proteinExistence type="predicted"/>
<evidence type="ECO:0000313" key="1">
    <source>
        <dbReference type="EMBL" id="KRY09331.1"/>
    </source>
</evidence>
<dbReference type="EMBL" id="JYDH01002565">
    <property type="protein sequence ID" value="KRY09331.1"/>
    <property type="molecule type" value="Genomic_DNA"/>
</dbReference>
<sequence length="38" mass="4515">MQEEQTPYFTSGKYICYSEEGIFSMMGKKCIYMYPRSS</sequence>
<gene>
    <name evidence="1" type="ORF">T01_5939</name>
</gene>
<reference evidence="1 2" key="1">
    <citation type="submission" date="2015-01" db="EMBL/GenBank/DDBJ databases">
        <title>Evolution of Trichinella species and genotypes.</title>
        <authorList>
            <person name="Korhonen P.K."/>
            <person name="Edoardo P."/>
            <person name="Giuseppe L.R."/>
            <person name="Gasser R.B."/>
        </authorList>
    </citation>
    <scope>NUCLEOTIDE SEQUENCE [LARGE SCALE GENOMIC DNA]</scope>
    <source>
        <strain evidence="1">ISS3</strain>
    </source>
</reference>
<dbReference type="AlphaFoldDB" id="A0A0V0ZAG1"/>
<organism evidence="1 2">
    <name type="scientific">Trichinella spiralis</name>
    <name type="common">Trichina worm</name>
    <dbReference type="NCBI Taxonomy" id="6334"/>
    <lineage>
        <taxon>Eukaryota</taxon>
        <taxon>Metazoa</taxon>
        <taxon>Ecdysozoa</taxon>
        <taxon>Nematoda</taxon>
        <taxon>Enoplea</taxon>
        <taxon>Dorylaimia</taxon>
        <taxon>Trichinellida</taxon>
        <taxon>Trichinellidae</taxon>
        <taxon>Trichinella</taxon>
    </lineage>
</organism>
<accession>A0A0V0ZAG1</accession>
<comment type="caution">
    <text evidence="1">The sequence shown here is derived from an EMBL/GenBank/DDBJ whole genome shotgun (WGS) entry which is preliminary data.</text>
</comment>
<evidence type="ECO:0000313" key="2">
    <source>
        <dbReference type="Proteomes" id="UP000054776"/>
    </source>
</evidence>
<name>A0A0V0ZAG1_TRISP</name>
<keyword evidence="2" id="KW-1185">Reference proteome</keyword>